<keyword evidence="2" id="KW-0732">Signal</keyword>
<feature type="compositionally biased region" description="Polar residues" evidence="1">
    <location>
        <begin position="787"/>
        <end position="796"/>
    </location>
</feature>
<feature type="region of interest" description="Disordered" evidence="1">
    <location>
        <begin position="869"/>
        <end position="1111"/>
    </location>
</feature>
<sequence length="1226" mass="138117">MNIVQFSPAGARVWVALVVLLSAPATSRGGRPHRRSMASQTTLPLSKGGWRPVINSGLPGYGAFSAAPLHAPSYKYQDSYQSSSRPVATRDATKLTSIAQSYRPTTLRTLPASSTLPQNQPINSYLNPFSVPNNGLSHFKIVQNFPGENVVIRNPHNPYAARPTYSKFPTKQQLNKQFQNNAIQQFNNQQFNNQQQYNGNQFANQQQLSNQHQLSNQQQFNNQQQLSNQQQLNNQQQYNNQQQLSNHQYTPYQFAVPLPGYQTQKPQDVFGKPIDKYVRPTDAGKRPQSSETEIYKPEVYKVDSDTAPQSINQQHVRTAQQQQAPGSKPTSNTFSQYPDKFAPLPPSILGTFSSYGVQSVKGREPVFPPTRATFASSGQPSKTTIFNSFSFAPYFKSTPTYFPQTTPKFQTTLNQIHFGTTVGDYKATPTQPPKLLNSVKADPLAASKPNFKPSPQDPFAKFPGKTNKIQASTYNPSTQTTTAVNSYFIQNFNDHQVQHNQGYYNQQPNFSYENKKHKIHDSIPSSVNQQAQAQAPDPPRPRPELEATQNSLPVPATYEVTENYESDDVTHNSWQAITDTYEQKPASGEQVPKDELSEGHGKPSTTPATDLPEEYAIVTEGDKGYENSLSYDTNVETQSRRPLGDDFEPIGKHKLKDYYYRVSTPSHDEFTTHHKRKPRPTEATTSVSSQERDVTTHYVKATESPAEALPTLPPNKHFKRPNPQDPIDKDKIRKRNKNRRRRPPAASANNDKEETSTRKYQYSTEPTTTEAEDHTIKQRVRVHKNKGQNNLTTPTISTDLSTSALPTTSPTAPTIVRKKISHRRPGGTTERLESTTTSYTDFDSNKESPIMKIASRPHHPRVTTITFDYKPTETPDYSHKQDEKDTPTSDVSIGITESLRNKPDSNKSFSFHKDVKPIEAKLEPLRQGTTTTEGRADNTEEASEFTTTTPKDLPETTPGKVPRRKNKYENNRPKFSVKDYRNRLSSTTTTEKPTEASPAAPKIRFPQRRLPFENRNNSDNETERKKFIPKDARHKSANSSDGEAVTEKDVVHSTRHPQRRYSSTTESSDATQKISSRIRSGSRRPRPTEETTEALSPPTTHKRPLRKKIKDSEIGESVQDVAVTETTIHYETVHETSERSKSESAIMKIAKDDKKHLPEALDHIFEHSKRVSDLTLAASKDYNTPGMFKTVSPNSRRIPNYFTIATDDPILPIEAFFPQLNGKKES</sequence>
<keyword evidence="4" id="KW-1185">Reference proteome</keyword>
<feature type="signal peptide" evidence="2">
    <location>
        <begin position="1"/>
        <end position="29"/>
    </location>
</feature>
<feature type="compositionally biased region" description="Basic and acidic residues" evidence="1">
    <location>
        <begin position="870"/>
        <end position="887"/>
    </location>
</feature>
<feature type="compositionally biased region" description="Polar residues" evidence="1">
    <location>
        <begin position="1060"/>
        <end position="1073"/>
    </location>
</feature>
<feature type="compositionally biased region" description="Basic and acidic residues" evidence="1">
    <location>
        <begin position="899"/>
        <end position="924"/>
    </location>
</feature>
<reference evidence="3 4" key="1">
    <citation type="submission" date="2021-06" db="EMBL/GenBank/DDBJ databases">
        <title>A haploid diamondback moth (Plutella xylostella L.) genome assembly resolves 31 chromosomes and identifies a diamide resistance mutation.</title>
        <authorList>
            <person name="Ward C.M."/>
            <person name="Perry K.D."/>
            <person name="Baker G."/>
            <person name="Powis K."/>
            <person name="Heckel D.G."/>
            <person name="Baxter S.W."/>
        </authorList>
    </citation>
    <scope>NUCLEOTIDE SEQUENCE [LARGE SCALE GENOMIC DNA]</scope>
    <source>
        <strain evidence="3 4">LV</strain>
        <tissue evidence="3">Single pupa</tissue>
    </source>
</reference>
<name>A0ABQ7Q9Z2_PLUXY</name>
<feature type="compositionally biased region" description="Basic and acidic residues" evidence="1">
    <location>
        <begin position="1010"/>
        <end position="1031"/>
    </location>
</feature>
<feature type="compositionally biased region" description="Polar residues" evidence="1">
    <location>
        <begin position="758"/>
        <end position="769"/>
    </location>
</feature>
<feature type="compositionally biased region" description="Polar residues" evidence="1">
    <location>
        <begin position="627"/>
        <end position="637"/>
    </location>
</feature>
<evidence type="ECO:0000313" key="4">
    <source>
        <dbReference type="Proteomes" id="UP000823941"/>
    </source>
</evidence>
<feature type="compositionally biased region" description="Polar residues" evidence="1">
    <location>
        <begin position="324"/>
        <end position="336"/>
    </location>
</feature>
<feature type="compositionally biased region" description="Low complexity" evidence="1">
    <location>
        <begin position="313"/>
        <end position="323"/>
    </location>
</feature>
<feature type="compositionally biased region" description="Low complexity" evidence="1">
    <location>
        <begin position="946"/>
        <end position="958"/>
    </location>
</feature>
<feature type="compositionally biased region" description="Basic and acidic residues" evidence="1">
    <location>
        <begin position="273"/>
        <end position="285"/>
    </location>
</feature>
<accession>A0ABQ7Q9Z2</accession>
<feature type="compositionally biased region" description="Basic residues" evidence="1">
    <location>
        <begin position="1100"/>
        <end position="1109"/>
    </location>
</feature>
<evidence type="ECO:0000256" key="1">
    <source>
        <dbReference type="SAM" id="MobiDB-lite"/>
    </source>
</evidence>
<feature type="region of interest" description="Disordered" evidence="1">
    <location>
        <begin position="786"/>
        <end position="845"/>
    </location>
</feature>
<feature type="region of interest" description="Disordered" evidence="1">
    <location>
        <begin position="525"/>
        <end position="556"/>
    </location>
</feature>
<organism evidence="3 4">
    <name type="scientific">Plutella xylostella</name>
    <name type="common">Diamondback moth</name>
    <name type="synonym">Plutella maculipennis</name>
    <dbReference type="NCBI Taxonomy" id="51655"/>
    <lineage>
        <taxon>Eukaryota</taxon>
        <taxon>Metazoa</taxon>
        <taxon>Ecdysozoa</taxon>
        <taxon>Arthropoda</taxon>
        <taxon>Hexapoda</taxon>
        <taxon>Insecta</taxon>
        <taxon>Pterygota</taxon>
        <taxon>Neoptera</taxon>
        <taxon>Endopterygota</taxon>
        <taxon>Lepidoptera</taxon>
        <taxon>Glossata</taxon>
        <taxon>Ditrysia</taxon>
        <taxon>Yponomeutoidea</taxon>
        <taxon>Plutellidae</taxon>
        <taxon>Plutella</taxon>
    </lineage>
</organism>
<dbReference type="Proteomes" id="UP000823941">
    <property type="component" value="Chromosome 19"/>
</dbReference>
<evidence type="ECO:0000256" key="2">
    <source>
        <dbReference type="SAM" id="SignalP"/>
    </source>
</evidence>
<dbReference type="EMBL" id="JAHIBW010000019">
    <property type="protein sequence ID" value="KAG7301683.1"/>
    <property type="molecule type" value="Genomic_DNA"/>
</dbReference>
<protein>
    <submittedName>
        <fullName evidence="3">Uncharacterized protein</fullName>
    </submittedName>
</protein>
<feature type="region of interest" description="Disordered" evidence="1">
    <location>
        <begin position="666"/>
        <end position="773"/>
    </location>
</feature>
<feature type="region of interest" description="Disordered" evidence="1">
    <location>
        <begin position="312"/>
        <end position="340"/>
    </location>
</feature>
<feature type="region of interest" description="Disordered" evidence="1">
    <location>
        <begin position="258"/>
        <end position="298"/>
    </location>
</feature>
<evidence type="ECO:0000313" key="3">
    <source>
        <dbReference type="EMBL" id="KAG7301683.1"/>
    </source>
</evidence>
<feature type="compositionally biased region" description="Basic residues" evidence="1">
    <location>
        <begin position="732"/>
        <end position="743"/>
    </location>
</feature>
<feature type="region of interest" description="Disordered" evidence="1">
    <location>
        <begin position="583"/>
        <end position="650"/>
    </location>
</feature>
<comment type="caution">
    <text evidence="3">The sequence shown here is derived from an EMBL/GenBank/DDBJ whole genome shotgun (WGS) entry which is preliminary data.</text>
</comment>
<feature type="compositionally biased region" description="Basic residues" evidence="1">
    <location>
        <begin position="816"/>
        <end position="825"/>
    </location>
</feature>
<proteinExistence type="predicted"/>
<feature type="compositionally biased region" description="Low complexity" evidence="1">
    <location>
        <begin position="797"/>
        <end position="814"/>
    </location>
</feature>
<gene>
    <name evidence="3" type="ORF">JYU34_014658</name>
</gene>
<feature type="compositionally biased region" description="Basic and acidic residues" evidence="1">
    <location>
        <begin position="967"/>
        <end position="982"/>
    </location>
</feature>
<feature type="compositionally biased region" description="Basic and acidic residues" evidence="1">
    <location>
        <begin position="591"/>
        <end position="601"/>
    </location>
</feature>
<feature type="chain" id="PRO_5045714225" evidence="2">
    <location>
        <begin position="30"/>
        <end position="1226"/>
    </location>
</feature>